<reference evidence="8" key="1">
    <citation type="submission" date="2016-10" db="EMBL/GenBank/DDBJ databases">
        <authorList>
            <person name="Varghese N."/>
            <person name="Submissions S."/>
        </authorList>
    </citation>
    <scope>NUCLEOTIDE SEQUENCE [LARGE SCALE GENOMIC DNA]</scope>
    <source>
        <strain evidence="8">CGMCC 1.10658</strain>
    </source>
</reference>
<keyword evidence="5" id="KW-0560">Oxidoreductase</keyword>
<sequence>MKKIVIVGGGAGGLQLATRLGHHFNRSSLFGGQPKEPAAQVTLVDKNRTHIWKPLLHQVATGSIDSSLDALNYQVHARKNDFHFELGSLQGLDRDRQVISLAPLADEEGGELVPARELEYDYLVFALGSQSNDFDTPGVREHCVFLDSSEQASLFHRRLLDRFLQLETKTLARLQIAIVGGGATGVELAAELVEATRQMGHYSKIESGSLQVTLVEAGPHLLPALPERLGNNARQELDKLGVRVITGTAVSEATAEGLITEEGEEIPASVRVWAAGVKAPDFLAHIGGLATNKLNQIEVSPELVSVSDPNIFAIGDCAGCRDVKDVRVPPRAQAAQQMAGVAEHNLIAKVEGHKLKGFRYRDRGSLISLSKHTAVGNLMGALVKGSLTIEGRIAGFAYRSLYRMHLAAVHGWAKAMLIYMVGQANRFVKPRLKMH</sequence>
<dbReference type="InterPro" id="IPR036188">
    <property type="entry name" value="FAD/NAD-bd_sf"/>
</dbReference>
<dbReference type="AlphaFoldDB" id="A0A1G8Y5N9"/>
<dbReference type="InterPro" id="IPR051169">
    <property type="entry name" value="NADH-Q_oxidoreductase"/>
</dbReference>
<proteinExistence type="inferred from homology"/>
<dbReference type="InterPro" id="IPR023753">
    <property type="entry name" value="FAD/NAD-binding_dom"/>
</dbReference>
<dbReference type="PRINTS" id="PR00368">
    <property type="entry name" value="FADPNR"/>
</dbReference>
<comment type="cofactor">
    <cofactor evidence="1">
        <name>FAD</name>
        <dbReference type="ChEBI" id="CHEBI:57692"/>
    </cofactor>
</comment>
<evidence type="ECO:0000256" key="1">
    <source>
        <dbReference type="ARBA" id="ARBA00001974"/>
    </source>
</evidence>
<dbReference type="EMBL" id="FNFH01000002">
    <property type="protein sequence ID" value="SDJ98179.1"/>
    <property type="molecule type" value="Genomic_DNA"/>
</dbReference>
<dbReference type="PRINTS" id="PR00411">
    <property type="entry name" value="PNDRDTASEI"/>
</dbReference>
<evidence type="ECO:0000256" key="5">
    <source>
        <dbReference type="ARBA" id="ARBA00023002"/>
    </source>
</evidence>
<evidence type="ECO:0000313" key="7">
    <source>
        <dbReference type="EMBL" id="SDJ98179.1"/>
    </source>
</evidence>
<protein>
    <submittedName>
        <fullName evidence="7">NADH dehydrogenase</fullName>
    </submittedName>
</protein>
<evidence type="ECO:0000256" key="2">
    <source>
        <dbReference type="ARBA" id="ARBA00005272"/>
    </source>
</evidence>
<evidence type="ECO:0000256" key="3">
    <source>
        <dbReference type="ARBA" id="ARBA00022630"/>
    </source>
</evidence>
<accession>A0A1G8Y5N9</accession>
<dbReference type="PANTHER" id="PTHR42913">
    <property type="entry name" value="APOPTOSIS-INDUCING FACTOR 1"/>
    <property type="match status" value="1"/>
</dbReference>
<dbReference type="SUPFAM" id="SSF51905">
    <property type="entry name" value="FAD/NAD(P)-binding domain"/>
    <property type="match status" value="1"/>
</dbReference>
<dbReference type="Proteomes" id="UP000199305">
    <property type="component" value="Unassembled WGS sequence"/>
</dbReference>
<keyword evidence="3" id="KW-0285">Flavoprotein</keyword>
<organism evidence="7 8">
    <name type="scientific">Microbulbifer yueqingensis</name>
    <dbReference type="NCBI Taxonomy" id="658219"/>
    <lineage>
        <taxon>Bacteria</taxon>
        <taxon>Pseudomonadati</taxon>
        <taxon>Pseudomonadota</taxon>
        <taxon>Gammaproteobacteria</taxon>
        <taxon>Cellvibrionales</taxon>
        <taxon>Microbulbiferaceae</taxon>
        <taxon>Microbulbifer</taxon>
    </lineage>
</organism>
<keyword evidence="8" id="KW-1185">Reference proteome</keyword>
<name>A0A1G8Y5N9_9GAMM</name>
<keyword evidence="4" id="KW-0274">FAD</keyword>
<dbReference type="GO" id="GO:0019646">
    <property type="term" value="P:aerobic electron transport chain"/>
    <property type="evidence" value="ECO:0007669"/>
    <property type="project" value="TreeGrafter"/>
</dbReference>
<feature type="domain" description="FAD/NAD(P)-binding" evidence="6">
    <location>
        <begin position="2"/>
        <end position="339"/>
    </location>
</feature>
<dbReference type="Pfam" id="PF07992">
    <property type="entry name" value="Pyr_redox_2"/>
    <property type="match status" value="1"/>
</dbReference>
<dbReference type="OrthoDB" id="9781621at2"/>
<dbReference type="PANTHER" id="PTHR42913:SF3">
    <property type="entry name" value="64 KDA MITOCHONDRIAL NADH DEHYDROGENASE (EUROFUNG)"/>
    <property type="match status" value="1"/>
</dbReference>
<evidence type="ECO:0000256" key="4">
    <source>
        <dbReference type="ARBA" id="ARBA00022827"/>
    </source>
</evidence>
<dbReference type="STRING" id="658219.SAMN05216212_1370"/>
<evidence type="ECO:0000259" key="6">
    <source>
        <dbReference type="Pfam" id="PF07992"/>
    </source>
</evidence>
<dbReference type="GO" id="GO:0003955">
    <property type="term" value="F:NAD(P)H dehydrogenase (quinone) activity"/>
    <property type="evidence" value="ECO:0007669"/>
    <property type="project" value="TreeGrafter"/>
</dbReference>
<dbReference type="RefSeq" id="WP_091510532.1">
    <property type="nucleotide sequence ID" value="NZ_FNFH01000002.1"/>
</dbReference>
<gene>
    <name evidence="7" type="ORF">SAMN05216212_1370</name>
</gene>
<dbReference type="Gene3D" id="3.50.50.100">
    <property type="match status" value="1"/>
</dbReference>
<comment type="similarity">
    <text evidence="2">Belongs to the NADH dehydrogenase family.</text>
</comment>
<evidence type="ECO:0000313" key="8">
    <source>
        <dbReference type="Proteomes" id="UP000199305"/>
    </source>
</evidence>